<evidence type="ECO:0000256" key="2">
    <source>
        <dbReference type="ARBA" id="ARBA00023163"/>
    </source>
</evidence>
<feature type="compositionally biased region" description="Basic and acidic residues" evidence="5">
    <location>
        <begin position="814"/>
        <end position="823"/>
    </location>
</feature>
<keyword evidence="2" id="KW-0804">Transcription</keyword>
<dbReference type="OrthoDB" id="62853at2759"/>
<dbReference type="InterPro" id="IPR000313">
    <property type="entry name" value="PWWP_dom"/>
</dbReference>
<evidence type="ECO:0000313" key="8">
    <source>
        <dbReference type="Proteomes" id="UP000652761"/>
    </source>
</evidence>
<dbReference type="SUPFAM" id="SSF63748">
    <property type="entry name" value="Tudor/PWWP/MBT"/>
    <property type="match status" value="1"/>
</dbReference>
<evidence type="ECO:0000256" key="4">
    <source>
        <dbReference type="ARBA" id="ARBA00060746"/>
    </source>
</evidence>
<keyword evidence="1" id="KW-0805">Transcription regulation</keyword>
<name>A0A843W8P1_COLES</name>
<feature type="region of interest" description="Disordered" evidence="5">
    <location>
        <begin position="111"/>
        <end position="132"/>
    </location>
</feature>
<evidence type="ECO:0000259" key="6">
    <source>
        <dbReference type="PROSITE" id="PS50812"/>
    </source>
</evidence>
<dbReference type="FunFam" id="2.30.30.140:FF:000115">
    <property type="entry name" value="Tudor/PWWP/MBT superfamily protein"/>
    <property type="match status" value="1"/>
</dbReference>
<reference evidence="7" key="1">
    <citation type="submission" date="2017-07" db="EMBL/GenBank/DDBJ databases">
        <title>Taro Niue Genome Assembly and Annotation.</title>
        <authorList>
            <person name="Atibalentja N."/>
            <person name="Keating K."/>
            <person name="Fields C.J."/>
        </authorList>
    </citation>
    <scope>NUCLEOTIDE SEQUENCE</scope>
    <source>
        <strain evidence="7">Niue_2</strain>
        <tissue evidence="7">Leaf</tissue>
    </source>
</reference>
<keyword evidence="3" id="KW-0539">Nucleus</keyword>
<feature type="region of interest" description="Disordered" evidence="5">
    <location>
        <begin position="25"/>
        <end position="52"/>
    </location>
</feature>
<dbReference type="GO" id="GO:0035098">
    <property type="term" value="C:ESC/E(Z) complex"/>
    <property type="evidence" value="ECO:0007669"/>
    <property type="project" value="UniProtKB-ARBA"/>
</dbReference>
<dbReference type="Gene3D" id="2.30.30.140">
    <property type="match status" value="1"/>
</dbReference>
<feature type="domain" description="PWWP" evidence="6">
    <location>
        <begin position="192"/>
        <end position="253"/>
    </location>
</feature>
<feature type="compositionally biased region" description="Low complexity" evidence="5">
    <location>
        <begin position="1201"/>
        <end position="1216"/>
    </location>
</feature>
<comment type="caution">
    <text evidence="7">The sequence shown here is derived from an EMBL/GenBank/DDBJ whole genome shotgun (WGS) entry which is preliminary data.</text>
</comment>
<proteinExistence type="inferred from homology"/>
<dbReference type="Proteomes" id="UP000652761">
    <property type="component" value="Unassembled WGS sequence"/>
</dbReference>
<feature type="region of interest" description="Disordered" evidence="5">
    <location>
        <begin position="440"/>
        <end position="502"/>
    </location>
</feature>
<dbReference type="EMBL" id="NMUH01002534">
    <property type="protein sequence ID" value="MQM00574.1"/>
    <property type="molecule type" value="Genomic_DNA"/>
</dbReference>
<feature type="region of interest" description="Disordered" evidence="5">
    <location>
        <begin position="1171"/>
        <end position="1227"/>
    </location>
</feature>
<evidence type="ECO:0000256" key="1">
    <source>
        <dbReference type="ARBA" id="ARBA00023015"/>
    </source>
</evidence>
<dbReference type="GO" id="GO:2000028">
    <property type="term" value="P:regulation of photoperiodism, flowering"/>
    <property type="evidence" value="ECO:0007669"/>
    <property type="project" value="UniProtKB-ARBA"/>
</dbReference>
<feature type="region of interest" description="Disordered" evidence="5">
    <location>
        <begin position="1042"/>
        <end position="1066"/>
    </location>
</feature>
<evidence type="ECO:0000256" key="3">
    <source>
        <dbReference type="ARBA" id="ARBA00023242"/>
    </source>
</evidence>
<dbReference type="SMART" id="SM00293">
    <property type="entry name" value="PWWP"/>
    <property type="match status" value="1"/>
</dbReference>
<feature type="compositionally biased region" description="Low complexity" evidence="5">
    <location>
        <begin position="1135"/>
        <end position="1146"/>
    </location>
</feature>
<dbReference type="Pfam" id="PF00855">
    <property type="entry name" value="PWWP"/>
    <property type="match status" value="1"/>
</dbReference>
<feature type="compositionally biased region" description="Basic and acidic residues" evidence="5">
    <location>
        <begin position="1042"/>
        <end position="1053"/>
    </location>
</feature>
<feature type="compositionally biased region" description="Basic and acidic residues" evidence="5">
    <location>
        <begin position="934"/>
        <end position="944"/>
    </location>
</feature>
<evidence type="ECO:0000256" key="5">
    <source>
        <dbReference type="SAM" id="MobiDB-lite"/>
    </source>
</evidence>
<keyword evidence="8" id="KW-1185">Reference proteome</keyword>
<dbReference type="AlphaFoldDB" id="A0A843W8P1"/>
<dbReference type="PANTHER" id="PTHR10688:SF5">
    <property type="entry name" value="PWWP DOMAIN-CONTAINING PROTEIN 1-RELATED"/>
    <property type="match status" value="1"/>
</dbReference>
<feature type="region of interest" description="Disordered" evidence="5">
    <location>
        <begin position="1121"/>
        <end position="1146"/>
    </location>
</feature>
<feature type="region of interest" description="Disordered" evidence="5">
    <location>
        <begin position="809"/>
        <end position="883"/>
    </location>
</feature>
<feature type="region of interest" description="Disordered" evidence="5">
    <location>
        <begin position="665"/>
        <end position="737"/>
    </location>
</feature>
<dbReference type="InterPro" id="IPR052657">
    <property type="entry name" value="PDP_family_Arabidopsis"/>
</dbReference>
<dbReference type="PROSITE" id="PS50812">
    <property type="entry name" value="PWWP"/>
    <property type="match status" value="1"/>
</dbReference>
<dbReference type="PANTHER" id="PTHR10688">
    <property type="entry name" value="PWWP DOMAIN-CONTAINING PROTEIN"/>
    <property type="match status" value="1"/>
</dbReference>
<accession>A0A843W8P1</accession>
<dbReference type="GO" id="GO:0006355">
    <property type="term" value="P:regulation of DNA-templated transcription"/>
    <property type="evidence" value="ECO:0007669"/>
    <property type="project" value="UniProtKB-ARBA"/>
</dbReference>
<feature type="compositionally biased region" description="Basic and acidic residues" evidence="5">
    <location>
        <begin position="910"/>
        <end position="920"/>
    </location>
</feature>
<organism evidence="7 8">
    <name type="scientific">Colocasia esculenta</name>
    <name type="common">Wild taro</name>
    <name type="synonym">Arum esculentum</name>
    <dbReference type="NCBI Taxonomy" id="4460"/>
    <lineage>
        <taxon>Eukaryota</taxon>
        <taxon>Viridiplantae</taxon>
        <taxon>Streptophyta</taxon>
        <taxon>Embryophyta</taxon>
        <taxon>Tracheophyta</taxon>
        <taxon>Spermatophyta</taxon>
        <taxon>Magnoliopsida</taxon>
        <taxon>Liliopsida</taxon>
        <taxon>Araceae</taxon>
        <taxon>Aroideae</taxon>
        <taxon>Colocasieae</taxon>
        <taxon>Colocasia</taxon>
    </lineage>
</organism>
<gene>
    <name evidence="7" type="ORF">Taro_033309</name>
</gene>
<feature type="region of interest" description="Disordered" evidence="5">
    <location>
        <begin position="899"/>
        <end position="947"/>
    </location>
</feature>
<feature type="compositionally biased region" description="Basic and acidic residues" evidence="5">
    <location>
        <begin position="693"/>
        <end position="704"/>
    </location>
</feature>
<feature type="compositionally biased region" description="Pro residues" evidence="5">
    <location>
        <begin position="1174"/>
        <end position="1196"/>
    </location>
</feature>
<evidence type="ECO:0000313" key="7">
    <source>
        <dbReference type="EMBL" id="MQM00574.1"/>
    </source>
</evidence>
<protein>
    <recommendedName>
        <fullName evidence="6">PWWP domain-containing protein</fullName>
    </recommendedName>
</protein>
<dbReference type="CDD" id="cd05162">
    <property type="entry name" value="PWWP"/>
    <property type="match status" value="1"/>
</dbReference>
<sequence>MSDCEIGNRFPVATVDERLLLRSGIPEEDGGGVAVGDGAKDVPAVPPPSAEAGVSVYRGSVVMDYSEDATRVFAGEVRDSVGARSNEDSSVGTRVQADGVFGAYEAEAGERTVECDSGGSSESDSGKGVRRSMFSMSKQPVAEIGSIGEGSEEDVEDNREIGQTGVSSWHGAHSEALEPAETRGTWMHGFEVGDMVWGKVKSHPWWPGHVFNEAFVSSSVRRTKREGHVLVAFFGDSSYGWFDPAELIPFGPHYAEKSKQTTSRNFTKAVEEAVDEASRRCALGLSCCCRNPSNFRLTTVPGYFVVDVAGYEPGGVYNSKQIKKARDDFVITDVLSFVNQLAVMPQDSVQGSMDLVNKMATLLALRKAMFEEYDVTYAEAFGVQPVLPPRATQGASNPQEKIPFRVAPLTGPLVIAEALGERKASSKAVVRARDTSSAKKNKYLFKRRDDAAPAASPGSRKSASSPTFAAAKQRPPSGAPGHPPELQYAGQGQGTQPPPNVHYIPHVQADVVVAAADGAYAAEVGNYVLQKRVPEKQQSVAAKPEAGRGPVVEFRGLSPESVDRAAEPSGRSLASVQDVGVKPEQPAGEELNARAMHIHEYKPAEVLGFADAEVKAGFPQPGAEQGQEVHEAVDVAVAAVHSAPSPMDVDTHHRKTSLPKAVDGVVVKKEKVRKHPPGEVDGVEKKKKKRKIKEGGPEARTDRPKLKHKKNGESLRLSAGKSTGSGLSHPDGSSLAEPDIKFDAAHATASIPSDPAILHQLPSLDLPGVLGDLSALALDPFYGAERNVSGVVRHVLLRFRSLVYEKALRSPPTGEHEGSEPHAGKPRPPRPLPQEPSKDSAGAAREGEGREPTKPLKKKPILKPDDPTKMGRKRLPSDRQEEKLAKRLKKLDKLKALASEKKAALVSKTSDGHPRGEPQKDAASATAVPPAKFPKADSVVKKQEAPPPPKVATPTYLVMKFPQRTTLPSIPSLKARFARFGPLDLSGTRLFWKSYTCRVLFKHRSDAQSAHNYAQTNDIFGQVKVAYFLRDVDVPDAATDPLKRPAADARPEDAPLQFRPGTGGDSVVDLKSKHQAVYSGQLKSILKKPTSDEAAPVGKEAPRVKFMLGGDDVRGEPPVVVSSNSSNNHHHHHNNNNNNGGNNVGVGILPTYPPLLDVNNSLKPPKAVTFLQPLQPPLQPPLRPPPQDAPLVPLAPPMVSRAAPPDALGPRGAAPLGRPPPPHHNQARFGEAEARERGGVDISRQMLSLLTRCSDIVTNVKSALGYVPYHPL</sequence>
<comment type="similarity">
    <text evidence="4">Belongs to the PDP family.</text>
</comment>
<feature type="compositionally biased region" description="Basic and acidic residues" evidence="5">
    <location>
        <begin position="845"/>
        <end position="854"/>
    </location>
</feature>
<feature type="compositionally biased region" description="Basic and acidic residues" evidence="5">
    <location>
        <begin position="862"/>
        <end position="883"/>
    </location>
</feature>